<reference evidence="1" key="1">
    <citation type="journal article" date="2020" name="Cell">
        <title>Large-Scale Comparative Analyses of Tick Genomes Elucidate Their Genetic Diversity and Vector Capacities.</title>
        <authorList>
            <consortium name="Tick Genome and Microbiome Consortium (TIGMIC)"/>
            <person name="Jia N."/>
            <person name="Wang J."/>
            <person name="Shi W."/>
            <person name="Du L."/>
            <person name="Sun Y."/>
            <person name="Zhan W."/>
            <person name="Jiang J.F."/>
            <person name="Wang Q."/>
            <person name="Zhang B."/>
            <person name="Ji P."/>
            <person name="Bell-Sakyi L."/>
            <person name="Cui X.M."/>
            <person name="Yuan T.T."/>
            <person name="Jiang B.G."/>
            <person name="Yang W.F."/>
            <person name="Lam T.T."/>
            <person name="Chang Q.C."/>
            <person name="Ding S.J."/>
            <person name="Wang X.J."/>
            <person name="Zhu J.G."/>
            <person name="Ruan X.D."/>
            <person name="Zhao L."/>
            <person name="Wei J.T."/>
            <person name="Ye R.Z."/>
            <person name="Que T.C."/>
            <person name="Du C.H."/>
            <person name="Zhou Y.H."/>
            <person name="Cheng J.X."/>
            <person name="Dai P.F."/>
            <person name="Guo W.B."/>
            <person name="Han X.H."/>
            <person name="Huang E.J."/>
            <person name="Li L.F."/>
            <person name="Wei W."/>
            <person name="Gao Y.C."/>
            <person name="Liu J.Z."/>
            <person name="Shao H.Z."/>
            <person name="Wang X."/>
            <person name="Wang C.C."/>
            <person name="Yang T.C."/>
            <person name="Huo Q.B."/>
            <person name="Li W."/>
            <person name="Chen H.Y."/>
            <person name="Chen S.E."/>
            <person name="Zhou L.G."/>
            <person name="Ni X.B."/>
            <person name="Tian J.H."/>
            <person name="Sheng Y."/>
            <person name="Liu T."/>
            <person name="Pan Y.S."/>
            <person name="Xia L.Y."/>
            <person name="Li J."/>
            <person name="Zhao F."/>
            <person name="Cao W.C."/>
        </authorList>
    </citation>
    <scope>NUCLEOTIDE SEQUENCE</scope>
    <source>
        <strain evidence="1">Rmic-2018</strain>
    </source>
</reference>
<dbReference type="VEuPathDB" id="VectorBase:LOC119170818"/>
<evidence type="ECO:0000313" key="2">
    <source>
        <dbReference type="Proteomes" id="UP000821866"/>
    </source>
</evidence>
<dbReference type="Proteomes" id="UP000821866">
    <property type="component" value="Chromosome 1"/>
</dbReference>
<evidence type="ECO:0000313" key="1">
    <source>
        <dbReference type="EMBL" id="KAH8040514.1"/>
    </source>
</evidence>
<organism evidence="1 2">
    <name type="scientific">Rhipicephalus microplus</name>
    <name type="common">Cattle tick</name>
    <name type="synonym">Boophilus microplus</name>
    <dbReference type="NCBI Taxonomy" id="6941"/>
    <lineage>
        <taxon>Eukaryota</taxon>
        <taxon>Metazoa</taxon>
        <taxon>Ecdysozoa</taxon>
        <taxon>Arthropoda</taxon>
        <taxon>Chelicerata</taxon>
        <taxon>Arachnida</taxon>
        <taxon>Acari</taxon>
        <taxon>Parasitiformes</taxon>
        <taxon>Ixodida</taxon>
        <taxon>Ixodoidea</taxon>
        <taxon>Ixodidae</taxon>
        <taxon>Rhipicephalinae</taxon>
        <taxon>Rhipicephalus</taxon>
        <taxon>Boophilus</taxon>
    </lineage>
</organism>
<keyword evidence="2" id="KW-1185">Reference proteome</keyword>
<proteinExistence type="predicted"/>
<name>A0A9J6F1B8_RHIMP</name>
<gene>
    <name evidence="1" type="ORF">HPB51_011210</name>
</gene>
<sequence>MYVKLEGSTVLQDSISALLFASFVAEARTLPRASADRAVAFSLTVQCFRRYQTAQILLHSLAQQVENDDDRALLNRYKDAVEKRLYVLQSEGLVCAYDSSC</sequence>
<dbReference type="EMBL" id="JABSTU010000001">
    <property type="protein sequence ID" value="KAH8040514.1"/>
    <property type="molecule type" value="Genomic_DNA"/>
</dbReference>
<protein>
    <submittedName>
        <fullName evidence="1">Uncharacterized protein</fullName>
    </submittedName>
</protein>
<dbReference type="AlphaFoldDB" id="A0A9J6F1B8"/>
<comment type="caution">
    <text evidence="1">The sequence shown here is derived from an EMBL/GenBank/DDBJ whole genome shotgun (WGS) entry which is preliminary data.</text>
</comment>
<accession>A0A9J6F1B8</accession>
<reference evidence="1" key="2">
    <citation type="submission" date="2021-09" db="EMBL/GenBank/DDBJ databases">
        <authorList>
            <person name="Jia N."/>
            <person name="Wang J."/>
            <person name="Shi W."/>
            <person name="Du L."/>
            <person name="Sun Y."/>
            <person name="Zhan W."/>
            <person name="Jiang J."/>
            <person name="Wang Q."/>
            <person name="Zhang B."/>
            <person name="Ji P."/>
            <person name="Sakyi L.B."/>
            <person name="Cui X."/>
            <person name="Yuan T."/>
            <person name="Jiang B."/>
            <person name="Yang W."/>
            <person name="Lam T.T.-Y."/>
            <person name="Chang Q."/>
            <person name="Ding S."/>
            <person name="Wang X."/>
            <person name="Zhu J."/>
            <person name="Ruan X."/>
            <person name="Zhao L."/>
            <person name="Wei J."/>
            <person name="Que T."/>
            <person name="Du C."/>
            <person name="Cheng J."/>
            <person name="Dai P."/>
            <person name="Han X."/>
            <person name="Huang E."/>
            <person name="Gao Y."/>
            <person name="Liu J."/>
            <person name="Shao H."/>
            <person name="Ye R."/>
            <person name="Li L."/>
            <person name="Wei W."/>
            <person name="Wang X."/>
            <person name="Wang C."/>
            <person name="Huo Q."/>
            <person name="Li W."/>
            <person name="Guo W."/>
            <person name="Chen H."/>
            <person name="Chen S."/>
            <person name="Zhou L."/>
            <person name="Zhou L."/>
            <person name="Ni X."/>
            <person name="Tian J."/>
            <person name="Zhou Y."/>
            <person name="Sheng Y."/>
            <person name="Liu T."/>
            <person name="Pan Y."/>
            <person name="Xia L."/>
            <person name="Li J."/>
            <person name="Zhao F."/>
            <person name="Cao W."/>
        </authorList>
    </citation>
    <scope>NUCLEOTIDE SEQUENCE</scope>
    <source>
        <strain evidence="1">Rmic-2018</strain>
        <tissue evidence="1">Larvae</tissue>
    </source>
</reference>